<sequence>MWTHAEARPKARVFPDLRDKDALNWWDLPLVHEVFIPAFRVVFVSVILGGGLQILFMEKNLPWTPRWYPISRGSTRAAL</sequence>
<keyword evidence="1" id="KW-1133">Transmembrane helix</keyword>
<dbReference type="AlphaFoldDB" id="A0AAE1APX4"/>
<reference evidence="2" key="1">
    <citation type="journal article" date="2023" name="G3 (Bethesda)">
        <title>A reference genome for the long-term kleptoplast-retaining sea slug Elysia crispata morphotype clarki.</title>
        <authorList>
            <person name="Eastman K.E."/>
            <person name="Pendleton A.L."/>
            <person name="Shaikh M.A."/>
            <person name="Suttiyut T."/>
            <person name="Ogas R."/>
            <person name="Tomko P."/>
            <person name="Gavelis G."/>
            <person name="Widhalm J.R."/>
            <person name="Wisecaver J.H."/>
        </authorList>
    </citation>
    <scope>NUCLEOTIDE SEQUENCE</scope>
    <source>
        <strain evidence="2">ECLA1</strain>
    </source>
</reference>
<keyword evidence="3" id="KW-1185">Reference proteome</keyword>
<protein>
    <submittedName>
        <fullName evidence="2">Uncharacterized protein</fullName>
    </submittedName>
</protein>
<keyword evidence="1" id="KW-0812">Transmembrane</keyword>
<dbReference type="EMBL" id="JAWDGP010001522">
    <property type="protein sequence ID" value="KAK3790647.1"/>
    <property type="molecule type" value="Genomic_DNA"/>
</dbReference>
<evidence type="ECO:0000313" key="3">
    <source>
        <dbReference type="Proteomes" id="UP001283361"/>
    </source>
</evidence>
<comment type="caution">
    <text evidence="2">The sequence shown here is derived from an EMBL/GenBank/DDBJ whole genome shotgun (WGS) entry which is preliminary data.</text>
</comment>
<keyword evidence="1" id="KW-0472">Membrane</keyword>
<name>A0AAE1APX4_9GAST</name>
<organism evidence="2 3">
    <name type="scientific">Elysia crispata</name>
    <name type="common">lettuce slug</name>
    <dbReference type="NCBI Taxonomy" id="231223"/>
    <lineage>
        <taxon>Eukaryota</taxon>
        <taxon>Metazoa</taxon>
        <taxon>Spiralia</taxon>
        <taxon>Lophotrochozoa</taxon>
        <taxon>Mollusca</taxon>
        <taxon>Gastropoda</taxon>
        <taxon>Heterobranchia</taxon>
        <taxon>Euthyneura</taxon>
        <taxon>Panpulmonata</taxon>
        <taxon>Sacoglossa</taxon>
        <taxon>Placobranchoidea</taxon>
        <taxon>Plakobranchidae</taxon>
        <taxon>Elysia</taxon>
    </lineage>
</organism>
<feature type="transmembrane region" description="Helical" evidence="1">
    <location>
        <begin position="34"/>
        <end position="56"/>
    </location>
</feature>
<evidence type="ECO:0000313" key="2">
    <source>
        <dbReference type="EMBL" id="KAK3790647.1"/>
    </source>
</evidence>
<evidence type="ECO:0000256" key="1">
    <source>
        <dbReference type="SAM" id="Phobius"/>
    </source>
</evidence>
<accession>A0AAE1APX4</accession>
<dbReference type="Proteomes" id="UP001283361">
    <property type="component" value="Unassembled WGS sequence"/>
</dbReference>
<proteinExistence type="predicted"/>
<gene>
    <name evidence="2" type="ORF">RRG08_048773</name>
</gene>